<dbReference type="Proteomes" id="UP000244081">
    <property type="component" value="Unassembled WGS sequence"/>
</dbReference>
<dbReference type="EMBL" id="QAYG01000002">
    <property type="protein sequence ID" value="PTW61387.1"/>
    <property type="molecule type" value="Genomic_DNA"/>
</dbReference>
<evidence type="ECO:0000256" key="1">
    <source>
        <dbReference type="SAM" id="MobiDB-lite"/>
    </source>
</evidence>
<gene>
    <name evidence="2" type="ORF">C8N35_10296</name>
</gene>
<organism evidence="2 3">
    <name type="scientific">Breoghania corrubedonensis</name>
    <dbReference type="NCBI Taxonomy" id="665038"/>
    <lineage>
        <taxon>Bacteria</taxon>
        <taxon>Pseudomonadati</taxon>
        <taxon>Pseudomonadota</taxon>
        <taxon>Alphaproteobacteria</taxon>
        <taxon>Hyphomicrobiales</taxon>
        <taxon>Stappiaceae</taxon>
        <taxon>Breoghania</taxon>
    </lineage>
</organism>
<sequence length="111" mass="11859">MSSFWRDYRDEYGDAALPPAGRKALGLPPADALTNDAPQNPGADLAPPATGEEAPATNLPRRRRQTLRITLDEAHRRMLADVSAEAGTSDAETAQSIISHVLDDDASAHGR</sequence>
<evidence type="ECO:0000313" key="2">
    <source>
        <dbReference type="EMBL" id="PTW61387.1"/>
    </source>
</evidence>
<dbReference type="RefSeq" id="WP_107989252.1">
    <property type="nucleotide sequence ID" value="NZ_QAYG01000002.1"/>
</dbReference>
<protein>
    <submittedName>
        <fullName evidence="2">Uncharacterized protein</fullName>
    </submittedName>
</protein>
<feature type="compositionally biased region" description="Basic and acidic residues" evidence="1">
    <location>
        <begin position="101"/>
        <end position="111"/>
    </location>
</feature>
<keyword evidence="3" id="KW-1185">Reference proteome</keyword>
<name>A0A2T5VCB3_9HYPH</name>
<feature type="region of interest" description="Disordered" evidence="1">
    <location>
        <begin position="82"/>
        <end position="111"/>
    </location>
</feature>
<feature type="region of interest" description="Disordered" evidence="1">
    <location>
        <begin position="13"/>
        <end position="64"/>
    </location>
</feature>
<accession>A0A2T5VCB3</accession>
<feature type="compositionally biased region" description="Low complexity" evidence="1">
    <location>
        <begin position="46"/>
        <end position="57"/>
    </location>
</feature>
<dbReference type="AlphaFoldDB" id="A0A2T5VCB3"/>
<comment type="caution">
    <text evidence="2">The sequence shown here is derived from an EMBL/GenBank/DDBJ whole genome shotgun (WGS) entry which is preliminary data.</text>
</comment>
<evidence type="ECO:0000313" key="3">
    <source>
        <dbReference type="Proteomes" id="UP000244081"/>
    </source>
</evidence>
<proteinExistence type="predicted"/>
<reference evidence="2 3" key="1">
    <citation type="submission" date="2018-04" db="EMBL/GenBank/DDBJ databases">
        <title>Genomic Encyclopedia of Archaeal and Bacterial Type Strains, Phase II (KMG-II): from individual species to whole genera.</title>
        <authorList>
            <person name="Goeker M."/>
        </authorList>
    </citation>
    <scope>NUCLEOTIDE SEQUENCE [LARGE SCALE GENOMIC DNA]</scope>
    <source>
        <strain evidence="2 3">DSM 23382</strain>
    </source>
</reference>